<comment type="caution">
    <text evidence="1">The sequence shown here is derived from an EMBL/GenBank/DDBJ whole genome shotgun (WGS) entry which is preliminary data.</text>
</comment>
<keyword evidence="2" id="KW-1185">Reference proteome</keyword>
<evidence type="ECO:0000313" key="1">
    <source>
        <dbReference type="EMBL" id="KAK0060493.1"/>
    </source>
</evidence>
<feature type="non-terminal residue" evidence="1">
    <location>
        <position position="68"/>
    </location>
</feature>
<gene>
    <name evidence="1" type="ORF">Bpfe_010006</name>
</gene>
<dbReference type="EMBL" id="JASAOG010000035">
    <property type="protein sequence ID" value="KAK0060493.1"/>
    <property type="molecule type" value="Genomic_DNA"/>
</dbReference>
<organism evidence="1 2">
    <name type="scientific">Biomphalaria pfeifferi</name>
    <name type="common">Bloodfluke planorb</name>
    <name type="synonym">Freshwater snail</name>
    <dbReference type="NCBI Taxonomy" id="112525"/>
    <lineage>
        <taxon>Eukaryota</taxon>
        <taxon>Metazoa</taxon>
        <taxon>Spiralia</taxon>
        <taxon>Lophotrochozoa</taxon>
        <taxon>Mollusca</taxon>
        <taxon>Gastropoda</taxon>
        <taxon>Heterobranchia</taxon>
        <taxon>Euthyneura</taxon>
        <taxon>Panpulmonata</taxon>
        <taxon>Hygrophila</taxon>
        <taxon>Lymnaeoidea</taxon>
        <taxon>Planorbidae</taxon>
        <taxon>Biomphalaria</taxon>
    </lineage>
</organism>
<name>A0AAD8BTR7_BIOPF</name>
<dbReference type="AlphaFoldDB" id="A0AAD8BTR7"/>
<dbReference type="Proteomes" id="UP001233172">
    <property type="component" value="Unassembled WGS sequence"/>
</dbReference>
<protein>
    <submittedName>
        <fullName evidence="1">Uncharacterized protein</fullName>
    </submittedName>
</protein>
<proteinExistence type="predicted"/>
<accession>A0AAD8BTR7</accession>
<evidence type="ECO:0000313" key="2">
    <source>
        <dbReference type="Proteomes" id="UP001233172"/>
    </source>
</evidence>
<sequence>MPTLESRESSERESRYYVEIVTSLPPDKKHRTSFHINLLTAGQKRNSPVIVFRYGENRFRVSWHVTLR</sequence>
<reference evidence="1" key="2">
    <citation type="submission" date="2023-04" db="EMBL/GenBank/DDBJ databases">
        <authorList>
            <person name="Bu L."/>
            <person name="Lu L."/>
            <person name="Laidemitt M.R."/>
            <person name="Zhang S.M."/>
            <person name="Mutuku M."/>
            <person name="Mkoji G."/>
            <person name="Steinauer M."/>
            <person name="Loker E.S."/>
        </authorList>
    </citation>
    <scope>NUCLEOTIDE SEQUENCE</scope>
    <source>
        <strain evidence="1">KasaAsao</strain>
        <tissue evidence="1">Whole Snail</tissue>
    </source>
</reference>
<reference evidence="1" key="1">
    <citation type="journal article" date="2023" name="PLoS Negl. Trop. Dis.">
        <title>A genome sequence for Biomphalaria pfeifferi, the major vector snail for the human-infecting parasite Schistosoma mansoni.</title>
        <authorList>
            <person name="Bu L."/>
            <person name="Lu L."/>
            <person name="Laidemitt M.R."/>
            <person name="Zhang S.M."/>
            <person name="Mutuku M."/>
            <person name="Mkoji G."/>
            <person name="Steinauer M."/>
            <person name="Loker E.S."/>
        </authorList>
    </citation>
    <scope>NUCLEOTIDE SEQUENCE</scope>
    <source>
        <strain evidence="1">KasaAsao</strain>
    </source>
</reference>